<dbReference type="Proteomes" id="UP001516464">
    <property type="component" value="Unassembled WGS sequence"/>
</dbReference>
<keyword evidence="4" id="KW-0804">Transcription</keyword>
<dbReference type="InterPro" id="IPR013238">
    <property type="entry name" value="RNA_pol_III_Rbc25"/>
</dbReference>
<feature type="domain" description="RNA polymerase III subunit Rpc25" evidence="5">
    <location>
        <begin position="79"/>
        <end position="157"/>
    </location>
</feature>
<evidence type="ECO:0000256" key="4">
    <source>
        <dbReference type="ARBA" id="ARBA00023163"/>
    </source>
</evidence>
<evidence type="ECO:0000256" key="3">
    <source>
        <dbReference type="ARBA" id="ARBA00022478"/>
    </source>
</evidence>
<evidence type="ECO:0000256" key="2">
    <source>
        <dbReference type="ARBA" id="ARBA00009307"/>
    </source>
</evidence>
<protein>
    <submittedName>
        <fullName evidence="6">DNA-directed RNA polymerase III subunit rpc8</fullName>
    </submittedName>
</protein>
<dbReference type="Pfam" id="PF08292">
    <property type="entry name" value="RNA_pol_Rbc25"/>
    <property type="match status" value="1"/>
</dbReference>
<dbReference type="InterPro" id="IPR012340">
    <property type="entry name" value="NA-bd_OB-fold"/>
</dbReference>
<evidence type="ECO:0000259" key="5">
    <source>
        <dbReference type="Pfam" id="PF08292"/>
    </source>
</evidence>
<accession>A0ABQ7HVE5</accession>
<comment type="subcellular location">
    <subcellularLocation>
        <location evidence="1">Nucleus</location>
    </subcellularLocation>
</comment>
<keyword evidence="7" id="KW-1185">Reference proteome</keyword>
<dbReference type="InterPro" id="IPR045113">
    <property type="entry name" value="Rpb7-like"/>
</dbReference>
<evidence type="ECO:0000313" key="6">
    <source>
        <dbReference type="EMBL" id="KAF7677262.1"/>
    </source>
</evidence>
<dbReference type="GO" id="GO:0000428">
    <property type="term" value="C:DNA-directed RNA polymerase complex"/>
    <property type="evidence" value="ECO:0007669"/>
    <property type="project" value="UniProtKB-KW"/>
</dbReference>
<comment type="caution">
    <text evidence="6">The sequence shown here is derived from an EMBL/GenBank/DDBJ whole genome shotgun (WGS) entry which is preliminary data.</text>
</comment>
<evidence type="ECO:0000313" key="7">
    <source>
        <dbReference type="Proteomes" id="UP001516464"/>
    </source>
</evidence>
<keyword evidence="3 6" id="KW-0240">DNA-directed RNA polymerase</keyword>
<proteinExistence type="inferred from homology"/>
<evidence type="ECO:0000256" key="1">
    <source>
        <dbReference type="ARBA" id="ARBA00004123"/>
    </source>
</evidence>
<reference evidence="6 7" key="1">
    <citation type="submission" date="2019-01" db="EMBL/GenBank/DDBJ databases">
        <title>Genomes sequencing and comparative genomics of infectious freshwater microsporidia, Cucumispora dikerogammari and Thelohania contejeani.</title>
        <authorList>
            <person name="Cormier A."/>
            <person name="Giraud I."/>
            <person name="Wattier R."/>
            <person name="Teixeira M."/>
            <person name="Grandjean F."/>
            <person name="Rigaud T."/>
            <person name="Cordaux R."/>
        </authorList>
    </citation>
    <scope>NUCLEOTIDE SEQUENCE [LARGE SCALE GENOMIC DNA]</scope>
    <source>
        <strain evidence="6">T1</strain>
        <tissue evidence="6">Spores</tissue>
    </source>
</reference>
<gene>
    <name evidence="6" type="primary">polr3h-1</name>
    <name evidence="6" type="ORF">TCON_2651</name>
</gene>
<sequence>MFVLVEIYDSVKLHPSAKNLIPEIILELNKKYTNRIVSEIGLAIKTYSIKKVDNYKIVDGYLIASVKFLMLFFRFFKDEVLFAKIDKQEEDGIRLVMPFLTDIWVDRTKLPEMCSKAYALSKTNNRRYVYWCWLYRDNKLYFKNNVLVRFKVDEIMYKPFMLSGSFMDSGLGPISWWI</sequence>
<dbReference type="SUPFAM" id="SSF88798">
    <property type="entry name" value="N-terminal, heterodimerisation domain of RBP7 (RpoE)"/>
    <property type="match status" value="1"/>
</dbReference>
<dbReference type="PANTHER" id="PTHR12709:SF1">
    <property type="entry name" value="DNA-DIRECTED RNA POLYMERASE III SUBUNIT RPC8"/>
    <property type="match status" value="1"/>
</dbReference>
<dbReference type="PANTHER" id="PTHR12709">
    <property type="entry name" value="DNA-DIRECTED RNA POLYMERASE II, III"/>
    <property type="match status" value="1"/>
</dbReference>
<dbReference type="Gene3D" id="2.40.50.140">
    <property type="entry name" value="Nucleic acid-binding proteins"/>
    <property type="match status" value="1"/>
</dbReference>
<organism evidence="6 7">
    <name type="scientific">Astathelohania contejeani</name>
    <dbReference type="NCBI Taxonomy" id="164912"/>
    <lineage>
        <taxon>Eukaryota</taxon>
        <taxon>Fungi</taxon>
        <taxon>Fungi incertae sedis</taxon>
        <taxon>Microsporidia</taxon>
        <taxon>Astathelohaniidae</taxon>
        <taxon>Astathelohania</taxon>
    </lineage>
</organism>
<name>A0ABQ7HVE5_9MICR</name>
<comment type="similarity">
    <text evidence="2">Belongs to the eukaryotic RPB7/RPC8 RNA polymerase subunit family.</text>
</comment>
<dbReference type="Gene3D" id="3.30.1490.120">
    <property type="entry name" value="RNA polymerase Rpb7-like, N-terminal domain"/>
    <property type="match status" value="1"/>
</dbReference>
<dbReference type="InterPro" id="IPR036898">
    <property type="entry name" value="RNA_pol_Rpb7-like_N_sf"/>
</dbReference>
<dbReference type="EMBL" id="SBIQ01000442">
    <property type="protein sequence ID" value="KAF7677262.1"/>
    <property type="molecule type" value="Genomic_DNA"/>
</dbReference>